<keyword evidence="2" id="KW-1185">Reference proteome</keyword>
<dbReference type="EMBL" id="ADEG01000006">
    <property type="protein sequence ID" value="EFA93229.1"/>
    <property type="molecule type" value="Genomic_DNA"/>
</dbReference>
<protein>
    <submittedName>
        <fullName evidence="1">Uncharacterized protein</fullName>
    </submittedName>
</protein>
<organism evidence="1 2">
    <name type="scientific">Hoylesella buccalis ATCC 35310</name>
    <dbReference type="NCBI Taxonomy" id="679190"/>
    <lineage>
        <taxon>Bacteria</taxon>
        <taxon>Pseudomonadati</taxon>
        <taxon>Bacteroidota</taxon>
        <taxon>Bacteroidia</taxon>
        <taxon>Bacteroidales</taxon>
        <taxon>Prevotellaceae</taxon>
        <taxon>Hoylesella</taxon>
    </lineage>
</organism>
<reference evidence="1 2" key="1">
    <citation type="submission" date="2009-12" db="EMBL/GenBank/DDBJ databases">
        <title>Genome Sequence of Prevotella buccalis ATCC 35310.</title>
        <authorList>
            <person name="Durkin A.S."/>
            <person name="Madupu R."/>
            <person name="Torralba M."/>
            <person name="Methe B."/>
            <person name="Sutton G."/>
            <person name="Strausberg R.L."/>
            <person name="Nelson K.E."/>
        </authorList>
    </citation>
    <scope>NUCLEOTIDE SEQUENCE [LARGE SCALE GENOMIC DNA]</scope>
    <source>
        <strain evidence="1 2">ATCC 35310</strain>
    </source>
</reference>
<dbReference type="AlphaFoldDB" id="D1W2K2"/>
<comment type="caution">
    <text evidence="1">The sequence shown here is derived from an EMBL/GenBank/DDBJ whole genome shotgun (WGS) entry which is preliminary data.</text>
</comment>
<accession>D1W2K2</accession>
<gene>
    <name evidence="1" type="ORF">HMPREF0650_2515</name>
</gene>
<dbReference type="Proteomes" id="UP000005283">
    <property type="component" value="Unassembled WGS sequence"/>
</dbReference>
<evidence type="ECO:0000313" key="1">
    <source>
        <dbReference type="EMBL" id="EFA93229.1"/>
    </source>
</evidence>
<name>D1W2K2_9BACT</name>
<sequence length="40" mass="4413">MFPEVGKQLAEKIIQLFHNLTGFVEGFSFVAGILSFPENG</sequence>
<evidence type="ECO:0000313" key="2">
    <source>
        <dbReference type="Proteomes" id="UP000005283"/>
    </source>
</evidence>
<proteinExistence type="predicted"/>